<sequence>MNISYRTLLKNLPKINNIMLSIKNNYLIITLPNNNYHITIFEDQWDDYQKKMNKPYHLFHISSNNIDHKCSSYFWVYKKNYKLYKIPNKYFEYNQPSYSFTSSTRNPCPYSRIKKLLSYFERILSSMYTYILETNNSKHDKSSRRK</sequence>
<accession>A0A6G6AAM8</accession>
<evidence type="ECO:0000313" key="1">
    <source>
        <dbReference type="EMBL" id="QID05899.1"/>
    </source>
</evidence>
<reference evidence="1" key="1">
    <citation type="submission" date="2019-07" db="EMBL/GenBank/DDBJ databases">
        <title>The discovery of a new lineage B mimivirus raises questions about particles surface fibrils.</title>
        <authorList>
            <person name="Silva L.K.S."/>
            <person name="Rodrigues R.A.L."/>
            <person name="Andrade A.C.S.P."/>
            <person name="Hikida H."/>
            <person name="Andreani J."/>
            <person name="Levasseur A."/>
            <person name="La Scola B."/>
            <person name="Abrahao J.S."/>
        </authorList>
    </citation>
    <scope>NUCLEOTIDE SEQUENCE</scope>
    <source>
        <strain evidence="1">B60</strain>
    </source>
</reference>
<dbReference type="EMBL" id="MN175499">
    <property type="protein sequence ID" value="QID05899.1"/>
    <property type="molecule type" value="Genomic_DNA"/>
</dbReference>
<protein>
    <submittedName>
        <fullName evidence="1">Uncharacterized protein</fullName>
    </submittedName>
</protein>
<organism evidence="1">
    <name type="scientific">Borely moumouvirus</name>
    <dbReference type="NCBI Taxonomy" id="2712067"/>
    <lineage>
        <taxon>Viruses</taxon>
        <taxon>Varidnaviria</taxon>
        <taxon>Bamfordvirae</taxon>
        <taxon>Nucleocytoviricota</taxon>
        <taxon>Megaviricetes</taxon>
        <taxon>Imitervirales</taxon>
        <taxon>Mimiviridae</taxon>
        <taxon>Megamimivirinae</taxon>
        <taxon>Moumouvirus</taxon>
    </lineage>
</organism>
<name>A0A6G6AAM8_9VIRU</name>
<proteinExistence type="predicted"/>